<organism evidence="1 2">
    <name type="scientific">Hydrobacter penzbergensis</name>
    <dbReference type="NCBI Taxonomy" id="1235997"/>
    <lineage>
        <taxon>Bacteria</taxon>
        <taxon>Pseudomonadati</taxon>
        <taxon>Bacteroidota</taxon>
        <taxon>Chitinophagia</taxon>
        <taxon>Chitinophagales</taxon>
        <taxon>Chitinophagaceae</taxon>
        <taxon>Hydrobacter</taxon>
    </lineage>
</organism>
<evidence type="ECO:0000313" key="1">
    <source>
        <dbReference type="EMBL" id="SDW03344.1"/>
    </source>
</evidence>
<proteinExistence type="predicted"/>
<gene>
    <name evidence="1" type="ORF">SAMN05444410_10171</name>
</gene>
<evidence type="ECO:0000313" key="2">
    <source>
        <dbReference type="Proteomes" id="UP000198711"/>
    </source>
</evidence>
<dbReference type="AlphaFoldDB" id="A0A8X8LCH4"/>
<dbReference type="Proteomes" id="UP000198711">
    <property type="component" value="Unassembled WGS sequence"/>
</dbReference>
<accession>A0A8X8LCH4</accession>
<comment type="caution">
    <text evidence="1">The sequence shown here is derived from an EMBL/GenBank/DDBJ whole genome shotgun (WGS) entry which is preliminary data.</text>
</comment>
<keyword evidence="2" id="KW-1185">Reference proteome</keyword>
<name>A0A8X8LCH4_9BACT</name>
<dbReference type="RefSeq" id="WP_092721267.1">
    <property type="nucleotide sequence ID" value="NZ_FNNO01000001.1"/>
</dbReference>
<dbReference type="EMBL" id="FNNO01000001">
    <property type="protein sequence ID" value="SDW03344.1"/>
    <property type="molecule type" value="Genomic_DNA"/>
</dbReference>
<sequence length="132" mass="15044">MPIQDSQSVQSFIFKLKLENNSKAIDLLYCLFAMEIQESICSLWPAHSGNNERMIVVVCRDVFVRYKRICDHSQSVEGLMVSILIDIIKDARLRTTIDTSNDCCDIAIRSLAIMLNEKLWASETLSRNAICI</sequence>
<reference evidence="1 2" key="1">
    <citation type="submission" date="2016-10" db="EMBL/GenBank/DDBJ databases">
        <authorList>
            <person name="Varghese N."/>
            <person name="Submissions S."/>
        </authorList>
    </citation>
    <scope>NUCLEOTIDE SEQUENCE [LARGE SCALE GENOMIC DNA]</scope>
    <source>
        <strain evidence="1 2">DSM 25353</strain>
    </source>
</reference>
<protein>
    <submittedName>
        <fullName evidence="1">Uncharacterized protein</fullName>
    </submittedName>
</protein>